<dbReference type="GO" id="GO:0004674">
    <property type="term" value="F:protein serine/threonine kinase activity"/>
    <property type="evidence" value="ECO:0007669"/>
    <property type="project" value="UniProtKB-KW"/>
</dbReference>
<feature type="domain" description="Protein kinase" evidence="9">
    <location>
        <begin position="12"/>
        <end position="267"/>
    </location>
</feature>
<accession>A0A4R6SPA9</accession>
<dbReference type="InterPro" id="IPR017441">
    <property type="entry name" value="Protein_kinase_ATP_BS"/>
</dbReference>
<keyword evidence="2" id="KW-0723">Serine/threonine-protein kinase</keyword>
<evidence type="ECO:0000256" key="3">
    <source>
        <dbReference type="ARBA" id="ARBA00022679"/>
    </source>
</evidence>
<dbReference type="Pfam" id="PF00069">
    <property type="entry name" value="Pkinase"/>
    <property type="match status" value="1"/>
</dbReference>
<sequence length="453" mass="47719">MTDDGRLIAGRYRLVERIGSGAMGVVWRAYDERLGRTVAVKKMLLAPGLPPDEADEAVQRCMREGRIAAKLHHPNAITVYDVVDEDGVPILIMEYLESVSLAAALDERGTLTPREVARIGAEVAAALTAAHAAGIVHRDLKPGNILLGADGSVKITDFGISRASDDVTVTKTGMIAGTPAYLAPEVAVGKPPEAPSDVFSLGSTLYAATEGEPPFGLSENTLGVLHAVAAGRINPPRRSGPLTGVLTAMLNADPLRRPNTAQARELLEEVANGHVPDVSRYAMADQATQLVDPMTDQTQVIHTRPARSVPRTKPVGPLPPMDAPTTMSGRPTRAPEPSRSRGPLVAAGIVLVALLAVGAWLMSTRSNVTPPAGPAGADTTQQQEPTVDYTPTSEVRQTIVPTSRHHQPPQTQSPPQTTTTTTTTTTTDTTTTTTDTTTTETSTTTSKSAQPST</sequence>
<evidence type="ECO:0000259" key="9">
    <source>
        <dbReference type="PROSITE" id="PS50011"/>
    </source>
</evidence>
<dbReference type="Gene3D" id="1.10.510.10">
    <property type="entry name" value="Transferase(Phosphotransferase) domain 1"/>
    <property type="match status" value="1"/>
</dbReference>
<evidence type="ECO:0000256" key="7">
    <source>
        <dbReference type="PROSITE-ProRule" id="PRU10141"/>
    </source>
</evidence>
<name>A0A4R6SPA9_LABRH</name>
<evidence type="ECO:0000256" key="8">
    <source>
        <dbReference type="SAM" id="MobiDB-lite"/>
    </source>
</evidence>
<dbReference type="Gene3D" id="3.30.200.20">
    <property type="entry name" value="Phosphorylase Kinase, domain 1"/>
    <property type="match status" value="1"/>
</dbReference>
<evidence type="ECO:0000256" key="6">
    <source>
        <dbReference type="ARBA" id="ARBA00022840"/>
    </source>
</evidence>
<dbReference type="SMART" id="SM00220">
    <property type="entry name" value="S_TKc"/>
    <property type="match status" value="1"/>
</dbReference>
<feature type="binding site" evidence="7">
    <location>
        <position position="42"/>
    </location>
    <ligand>
        <name>ATP</name>
        <dbReference type="ChEBI" id="CHEBI:30616"/>
    </ligand>
</feature>
<dbReference type="InterPro" id="IPR008271">
    <property type="entry name" value="Ser/Thr_kinase_AS"/>
</dbReference>
<dbReference type="AlphaFoldDB" id="A0A4R6SPA9"/>
<evidence type="ECO:0000256" key="2">
    <source>
        <dbReference type="ARBA" id="ARBA00022527"/>
    </source>
</evidence>
<feature type="region of interest" description="Disordered" evidence="8">
    <location>
        <begin position="369"/>
        <end position="453"/>
    </location>
</feature>
<keyword evidence="5" id="KW-0418">Kinase</keyword>
<evidence type="ECO:0000313" key="10">
    <source>
        <dbReference type="EMBL" id="TDQ05857.1"/>
    </source>
</evidence>
<dbReference type="Proteomes" id="UP000295444">
    <property type="component" value="Unassembled WGS sequence"/>
</dbReference>
<keyword evidence="3" id="KW-0808">Transferase</keyword>
<dbReference type="GO" id="GO:0005524">
    <property type="term" value="F:ATP binding"/>
    <property type="evidence" value="ECO:0007669"/>
    <property type="project" value="UniProtKB-UniRule"/>
</dbReference>
<dbReference type="RefSeq" id="WP_133848537.1">
    <property type="nucleotide sequence ID" value="NZ_SNXZ01000001.1"/>
</dbReference>
<dbReference type="CDD" id="cd14014">
    <property type="entry name" value="STKc_PknB_like"/>
    <property type="match status" value="1"/>
</dbReference>
<reference evidence="10 11" key="1">
    <citation type="submission" date="2019-03" db="EMBL/GenBank/DDBJ databases">
        <title>Genomic Encyclopedia of Type Strains, Phase IV (KMG-IV): sequencing the most valuable type-strain genomes for metagenomic binning, comparative biology and taxonomic classification.</title>
        <authorList>
            <person name="Goeker M."/>
        </authorList>
    </citation>
    <scope>NUCLEOTIDE SEQUENCE [LARGE SCALE GENOMIC DNA]</scope>
    <source>
        <strain evidence="10 11">DSM 45361</strain>
    </source>
</reference>
<gene>
    <name evidence="10" type="ORF">EV186_1011835</name>
</gene>
<dbReference type="InterPro" id="IPR000719">
    <property type="entry name" value="Prot_kinase_dom"/>
</dbReference>
<dbReference type="PANTHER" id="PTHR43289">
    <property type="entry name" value="MITOGEN-ACTIVATED PROTEIN KINASE KINASE KINASE 20-RELATED"/>
    <property type="match status" value="1"/>
</dbReference>
<dbReference type="PANTHER" id="PTHR43289:SF6">
    <property type="entry name" value="SERINE_THREONINE-PROTEIN KINASE NEKL-3"/>
    <property type="match status" value="1"/>
</dbReference>
<evidence type="ECO:0000256" key="5">
    <source>
        <dbReference type="ARBA" id="ARBA00022777"/>
    </source>
</evidence>
<organism evidence="10 11">
    <name type="scientific">Labedaea rhizosphaerae</name>
    <dbReference type="NCBI Taxonomy" id="598644"/>
    <lineage>
        <taxon>Bacteria</taxon>
        <taxon>Bacillati</taxon>
        <taxon>Actinomycetota</taxon>
        <taxon>Actinomycetes</taxon>
        <taxon>Pseudonocardiales</taxon>
        <taxon>Pseudonocardiaceae</taxon>
        <taxon>Labedaea</taxon>
    </lineage>
</organism>
<dbReference type="PROSITE" id="PS00108">
    <property type="entry name" value="PROTEIN_KINASE_ST"/>
    <property type="match status" value="1"/>
</dbReference>
<keyword evidence="11" id="KW-1185">Reference proteome</keyword>
<evidence type="ECO:0000256" key="4">
    <source>
        <dbReference type="ARBA" id="ARBA00022741"/>
    </source>
</evidence>
<dbReference type="EC" id="2.7.11.1" evidence="1"/>
<evidence type="ECO:0000256" key="1">
    <source>
        <dbReference type="ARBA" id="ARBA00012513"/>
    </source>
</evidence>
<evidence type="ECO:0000313" key="11">
    <source>
        <dbReference type="Proteomes" id="UP000295444"/>
    </source>
</evidence>
<keyword evidence="6 7" id="KW-0067">ATP-binding</keyword>
<dbReference type="EMBL" id="SNXZ01000001">
    <property type="protein sequence ID" value="TDQ05857.1"/>
    <property type="molecule type" value="Genomic_DNA"/>
</dbReference>
<keyword evidence="4 7" id="KW-0547">Nucleotide-binding</keyword>
<dbReference type="SUPFAM" id="SSF56112">
    <property type="entry name" value="Protein kinase-like (PK-like)"/>
    <property type="match status" value="1"/>
</dbReference>
<dbReference type="PROSITE" id="PS50011">
    <property type="entry name" value="PROTEIN_KINASE_DOM"/>
    <property type="match status" value="1"/>
</dbReference>
<feature type="compositionally biased region" description="Polar residues" evidence="8">
    <location>
        <begin position="378"/>
        <end position="401"/>
    </location>
</feature>
<dbReference type="OrthoDB" id="9762169at2"/>
<feature type="compositionally biased region" description="Low complexity" evidence="8">
    <location>
        <begin position="408"/>
        <end position="446"/>
    </location>
</feature>
<comment type="caution">
    <text evidence="10">The sequence shown here is derived from an EMBL/GenBank/DDBJ whole genome shotgun (WGS) entry which is preliminary data.</text>
</comment>
<protein>
    <recommendedName>
        <fullName evidence="1">non-specific serine/threonine protein kinase</fullName>
        <ecNumber evidence="1">2.7.11.1</ecNumber>
    </recommendedName>
</protein>
<proteinExistence type="predicted"/>
<dbReference type="InterPro" id="IPR011009">
    <property type="entry name" value="Kinase-like_dom_sf"/>
</dbReference>
<dbReference type="PROSITE" id="PS00107">
    <property type="entry name" value="PROTEIN_KINASE_ATP"/>
    <property type="match status" value="1"/>
</dbReference>
<feature type="region of interest" description="Disordered" evidence="8">
    <location>
        <begin position="303"/>
        <end position="341"/>
    </location>
</feature>